<dbReference type="Proteomes" id="UP000094598">
    <property type="component" value="Chromosome"/>
</dbReference>
<dbReference type="SUPFAM" id="SSF69255">
    <property type="entry name" value="gp5 N-terminal domain-like"/>
    <property type="match status" value="1"/>
</dbReference>
<keyword evidence="4" id="KW-1185">Reference proteome</keyword>
<evidence type="ECO:0000313" key="2">
    <source>
        <dbReference type="EMBL" id="TYL15740.1"/>
    </source>
</evidence>
<reference evidence="1 3" key="1">
    <citation type="submission" date="2016-08" db="EMBL/GenBank/DDBJ databases">
        <title>Moorella thermoacetica DSM 103132.</title>
        <authorList>
            <person name="Jendresen C.B."/>
            <person name="Redl S.M."/>
            <person name="Jensen T.O."/>
            <person name="Nielsen A.T."/>
        </authorList>
    </citation>
    <scope>NUCLEOTIDE SEQUENCE [LARGE SCALE GENOMIC DNA]</scope>
    <source>
        <strain evidence="1 3">DSM 103132</strain>
    </source>
</reference>
<reference evidence="2 4" key="2">
    <citation type="submission" date="2019-05" db="EMBL/GenBank/DDBJ databases">
        <title>Genome sequence of Moorella thermoacetica ATCC 33924.</title>
        <authorList>
            <person name="Poehlein A."/>
            <person name="Bengelsdorf F.R."/>
            <person name="Duerre P."/>
            <person name="Daniel R."/>
        </authorList>
    </citation>
    <scope>NUCLEOTIDE SEQUENCE [LARGE SCALE GENOMIC DNA]</scope>
    <source>
        <strain evidence="2 4">ATCC 33924</strain>
    </source>
</reference>
<sequence length="123" mass="13479">MEPINANPAVRAIIEKAVKPVLESRHPDTSGRIIQYYPQTNTADIEINIGGAKLLRYDVPVPKQVGLIGRDPQPGDEVWVSFAGGDPGSPYITMLYDSNYLSRTRSTLKLQARSNLPFSLLGA</sequence>
<dbReference type="EMBL" id="VCDX01000001">
    <property type="protein sequence ID" value="TYL15740.1"/>
    <property type="molecule type" value="Genomic_DNA"/>
</dbReference>
<proteinExistence type="predicted"/>
<protein>
    <recommendedName>
        <fullName evidence="5">Gp5/Type VI secretion system Vgr protein OB-fold domain-containing protein</fullName>
    </recommendedName>
</protein>
<name>A0AAC9MVR8_NEOTH</name>
<dbReference type="AlphaFoldDB" id="A0AAC9MVR8"/>
<dbReference type="Proteomes" id="UP000322283">
    <property type="component" value="Unassembled WGS sequence"/>
</dbReference>
<accession>A0AAC9MVR8</accession>
<evidence type="ECO:0008006" key="5">
    <source>
        <dbReference type="Google" id="ProtNLM"/>
    </source>
</evidence>
<evidence type="ECO:0000313" key="3">
    <source>
        <dbReference type="Proteomes" id="UP000094598"/>
    </source>
</evidence>
<dbReference type="RefSeq" id="WP_148871526.1">
    <property type="nucleotide sequence ID" value="NZ_CP017019.1"/>
</dbReference>
<evidence type="ECO:0000313" key="4">
    <source>
        <dbReference type="Proteomes" id="UP000322283"/>
    </source>
</evidence>
<evidence type="ECO:0000313" key="1">
    <source>
        <dbReference type="EMBL" id="AOQ24722.1"/>
    </source>
</evidence>
<organism evidence="1 3">
    <name type="scientific">Neomoorella thermoacetica</name>
    <name type="common">Clostridium thermoaceticum</name>
    <dbReference type="NCBI Taxonomy" id="1525"/>
    <lineage>
        <taxon>Bacteria</taxon>
        <taxon>Bacillati</taxon>
        <taxon>Bacillota</taxon>
        <taxon>Clostridia</taxon>
        <taxon>Neomoorellales</taxon>
        <taxon>Neomoorellaceae</taxon>
        <taxon>Neomoorella</taxon>
    </lineage>
</organism>
<gene>
    <name evidence="1" type="ORF">Maut_02294</name>
    <name evidence="2" type="ORF">MTAT_04790</name>
</gene>
<dbReference type="EMBL" id="CP017019">
    <property type="protein sequence ID" value="AOQ24722.1"/>
    <property type="molecule type" value="Genomic_DNA"/>
</dbReference>